<evidence type="ECO:0000256" key="7">
    <source>
        <dbReference type="HAMAP-Rule" id="MF_00966"/>
    </source>
</evidence>
<keyword evidence="3 7" id="KW-0313">Glucose metabolism</keyword>
<evidence type="ECO:0000313" key="10">
    <source>
        <dbReference type="EMBL" id="SHM78037.1"/>
    </source>
</evidence>
<feature type="binding site" evidence="7">
    <location>
        <position position="333"/>
    </location>
    <ligand>
        <name>substrate</name>
    </ligand>
</feature>
<dbReference type="UniPathway" id="UPA00115">
    <property type="reaction ID" value="UER00408"/>
</dbReference>
<reference evidence="10 11" key="1">
    <citation type="submission" date="2016-11" db="EMBL/GenBank/DDBJ databases">
        <authorList>
            <person name="Jaros S."/>
            <person name="Januszkiewicz K."/>
            <person name="Wedrychowicz H."/>
        </authorList>
    </citation>
    <scope>NUCLEOTIDE SEQUENCE [LARGE SCALE GENOMIC DNA]</scope>
    <source>
        <strain evidence="10 11">CGMCC 4.2025</strain>
    </source>
</reference>
<dbReference type="PANTHER" id="PTHR23429">
    <property type="entry name" value="GLUCOSE-6-PHOSPHATE 1-DEHYDROGENASE G6PD"/>
    <property type="match status" value="1"/>
</dbReference>
<feature type="domain" description="Glucose-6-phosphate dehydrogenase C-terminal" evidence="9">
    <location>
        <begin position="196"/>
        <end position="473"/>
    </location>
</feature>
<dbReference type="STRING" id="310782.SAMN05216499_11469"/>
<dbReference type="PIRSF" id="PIRSF000110">
    <property type="entry name" value="G6PD"/>
    <property type="match status" value="1"/>
</dbReference>
<dbReference type="OrthoDB" id="9802739at2"/>
<keyword evidence="5 7" id="KW-0560">Oxidoreductase</keyword>
<gene>
    <name evidence="7" type="primary">zwf</name>
    <name evidence="10" type="ORF">SAMN05216499_11469</name>
</gene>
<comment type="caution">
    <text evidence="7">Lacks conserved residue(s) required for the propagation of feature annotation.</text>
</comment>
<dbReference type="InterPro" id="IPR036291">
    <property type="entry name" value="NAD(P)-bd_dom_sf"/>
</dbReference>
<dbReference type="HAMAP" id="MF_00966">
    <property type="entry name" value="G6PD"/>
    <property type="match status" value="1"/>
</dbReference>
<dbReference type="InterPro" id="IPR022674">
    <property type="entry name" value="G6P_DH_NAD-bd"/>
</dbReference>
<name>A0A1M7LJ23_9ACTN</name>
<comment type="similarity">
    <text evidence="2 7">Belongs to the glucose-6-phosphate dehydrogenase family.</text>
</comment>
<evidence type="ECO:0000256" key="2">
    <source>
        <dbReference type="ARBA" id="ARBA00009975"/>
    </source>
</evidence>
<feature type="binding site" evidence="7">
    <location>
        <position position="242"/>
    </location>
    <ligand>
        <name>substrate</name>
    </ligand>
</feature>
<dbReference type="PRINTS" id="PR00079">
    <property type="entry name" value="G6PDHDRGNASE"/>
</dbReference>
<dbReference type="PANTHER" id="PTHR23429:SF0">
    <property type="entry name" value="GLUCOSE-6-PHOSPHATE 1-DEHYDROGENASE"/>
    <property type="match status" value="1"/>
</dbReference>
<feature type="binding site" evidence="7">
    <location>
        <position position="223"/>
    </location>
    <ligand>
        <name>substrate</name>
    </ligand>
</feature>
<dbReference type="InterPro" id="IPR019796">
    <property type="entry name" value="G6P_DH_AS"/>
</dbReference>
<dbReference type="RefSeq" id="WP_073500549.1">
    <property type="nucleotide sequence ID" value="NZ_FRBI01000014.1"/>
</dbReference>
<dbReference type="NCBIfam" id="TIGR00871">
    <property type="entry name" value="zwf"/>
    <property type="match status" value="1"/>
</dbReference>
<evidence type="ECO:0000256" key="5">
    <source>
        <dbReference type="ARBA" id="ARBA00023002"/>
    </source>
</evidence>
<feature type="active site" description="Proton acceptor" evidence="7">
    <location>
        <position position="247"/>
    </location>
</feature>
<proteinExistence type="inferred from homology"/>
<evidence type="ECO:0000259" key="9">
    <source>
        <dbReference type="Pfam" id="PF02781"/>
    </source>
</evidence>
<dbReference type="Proteomes" id="UP000184111">
    <property type="component" value="Unassembled WGS sequence"/>
</dbReference>
<dbReference type="EC" id="1.1.1.49" evidence="7"/>
<evidence type="ECO:0000313" key="11">
    <source>
        <dbReference type="Proteomes" id="UP000184111"/>
    </source>
</evidence>
<dbReference type="GO" id="GO:0009051">
    <property type="term" value="P:pentose-phosphate shunt, oxidative branch"/>
    <property type="evidence" value="ECO:0007669"/>
    <property type="project" value="TreeGrafter"/>
</dbReference>
<protein>
    <recommendedName>
        <fullName evidence="7">Glucose-6-phosphate 1-dehydrogenase</fullName>
        <shortName evidence="7">G6PD</shortName>
        <ecNumber evidence="7">1.1.1.49</ecNumber>
    </recommendedName>
</protein>
<keyword evidence="6 7" id="KW-0119">Carbohydrate metabolism</keyword>
<dbReference type="InterPro" id="IPR001282">
    <property type="entry name" value="G6P_DH"/>
</dbReference>
<feature type="domain" description="Glucose-6-phosphate dehydrogenase NAD-binding" evidence="8">
    <location>
        <begin position="18"/>
        <end position="194"/>
    </location>
</feature>
<dbReference type="Gene3D" id="3.40.50.720">
    <property type="entry name" value="NAD(P)-binding Rossmann-like Domain"/>
    <property type="match status" value="1"/>
</dbReference>
<dbReference type="InterPro" id="IPR022675">
    <property type="entry name" value="G6P_DH_C"/>
</dbReference>
<keyword evidence="4 7" id="KW-0521">NADP</keyword>
<feature type="binding site" evidence="7">
    <location>
        <position position="189"/>
    </location>
    <ligand>
        <name>substrate</name>
    </ligand>
</feature>
<dbReference type="Pfam" id="PF00479">
    <property type="entry name" value="G6PD_N"/>
    <property type="match status" value="1"/>
</dbReference>
<dbReference type="GO" id="GO:0004345">
    <property type="term" value="F:glucose-6-phosphate dehydrogenase activity"/>
    <property type="evidence" value="ECO:0007669"/>
    <property type="project" value="UniProtKB-UniRule"/>
</dbReference>
<comment type="function">
    <text evidence="7">Catalyzes the oxidation of glucose 6-phosphate to 6-phosphogluconolactone.</text>
</comment>
<accession>A0A1M7LJ23</accession>
<evidence type="ECO:0000256" key="4">
    <source>
        <dbReference type="ARBA" id="ARBA00022857"/>
    </source>
</evidence>
<dbReference type="SUPFAM" id="SSF55347">
    <property type="entry name" value="Glyceraldehyde-3-phosphate dehydrogenase-like, C-terminal domain"/>
    <property type="match status" value="1"/>
</dbReference>
<evidence type="ECO:0000256" key="1">
    <source>
        <dbReference type="ARBA" id="ARBA00004937"/>
    </source>
</evidence>
<evidence type="ECO:0000259" key="8">
    <source>
        <dbReference type="Pfam" id="PF00479"/>
    </source>
</evidence>
<comment type="pathway">
    <text evidence="1 7">Carbohydrate degradation; pentose phosphate pathway; D-ribulose 5-phosphate from D-glucose 6-phosphate (oxidative stage): step 1/3.</text>
</comment>
<organism evidence="10 11">
    <name type="scientific">Actinacidiphila paucisporea</name>
    <dbReference type="NCBI Taxonomy" id="310782"/>
    <lineage>
        <taxon>Bacteria</taxon>
        <taxon>Bacillati</taxon>
        <taxon>Actinomycetota</taxon>
        <taxon>Actinomycetes</taxon>
        <taxon>Kitasatosporales</taxon>
        <taxon>Streptomycetaceae</taxon>
        <taxon>Actinacidiphila</taxon>
    </lineage>
</organism>
<dbReference type="Gene3D" id="3.30.360.10">
    <property type="entry name" value="Dihydrodipicolinate Reductase, domain 2"/>
    <property type="match status" value="1"/>
</dbReference>
<dbReference type="GO" id="GO:0050661">
    <property type="term" value="F:NADP binding"/>
    <property type="evidence" value="ECO:0007669"/>
    <property type="project" value="UniProtKB-UniRule"/>
</dbReference>
<dbReference type="GO" id="GO:0005829">
    <property type="term" value="C:cytosol"/>
    <property type="evidence" value="ECO:0007669"/>
    <property type="project" value="TreeGrafter"/>
</dbReference>
<dbReference type="Pfam" id="PF02781">
    <property type="entry name" value="G6PD_C"/>
    <property type="match status" value="1"/>
</dbReference>
<dbReference type="GO" id="GO:0006006">
    <property type="term" value="P:glucose metabolic process"/>
    <property type="evidence" value="ECO:0007669"/>
    <property type="project" value="UniProtKB-KW"/>
</dbReference>
<dbReference type="EMBL" id="FRBI01000014">
    <property type="protein sequence ID" value="SHM78037.1"/>
    <property type="molecule type" value="Genomic_DNA"/>
</dbReference>
<feature type="binding site" evidence="7">
    <location>
        <position position="185"/>
    </location>
    <ligand>
        <name>substrate</name>
    </ligand>
</feature>
<sequence length="479" mass="53064">MTSADRTSAAPADPQILVLFGATGDLAGRKLFPGLYKLFRAQMLPDEFAIIGSGRHSPGTDAEFRDRLAAKVREHAGEVFEDDVWTAFAAHIRFQTSSADDGEDLAAAVRQAQQDAGERARTLVYMSVPPSTMKPMIQMVGATGLAEKASLIMEKPFGSDEASAKALNAAVHEVVPEERVFRIDHFLGKEPVQNILALRFANGLFEPAWNRDHIAYVQIDVPEDLGIEGRAAFMEGTGTFRDMVTTHLCQILGFVALEPPVRIGGKELRAEKYKVYQSLRPFAQDEVVFGQYEGYRDEDGVDPHSTVETFAAVRAWIDNWRWQGVPFLLRTGKSMAQSRRVVTVGFRNPPQALFGAASCRQGDPNEIVLELTDEPEVSVVLRAKKPGPEMVLADARLELRFGEAFPSVEPLEAYEKLLLDAMHGDQTLYTGAEEIERLWQVCDAVLREHPDPLPYARGSWGPEAAMRLAGDRGWRLPDN</sequence>
<dbReference type="SUPFAM" id="SSF51735">
    <property type="entry name" value="NAD(P)-binding Rossmann-fold domains"/>
    <property type="match status" value="1"/>
</dbReference>
<feature type="binding site" evidence="7">
    <location>
        <position position="55"/>
    </location>
    <ligand>
        <name>NADP(+)</name>
        <dbReference type="ChEBI" id="CHEBI:58349"/>
    </ligand>
</feature>
<evidence type="ECO:0000256" key="3">
    <source>
        <dbReference type="ARBA" id="ARBA00022526"/>
    </source>
</evidence>
<comment type="catalytic activity">
    <reaction evidence="7">
        <text>D-glucose 6-phosphate + NADP(+) = 6-phospho-D-glucono-1,5-lactone + NADPH + H(+)</text>
        <dbReference type="Rhea" id="RHEA:15841"/>
        <dbReference type="ChEBI" id="CHEBI:15378"/>
        <dbReference type="ChEBI" id="CHEBI:57783"/>
        <dbReference type="ChEBI" id="CHEBI:57955"/>
        <dbReference type="ChEBI" id="CHEBI:58349"/>
        <dbReference type="ChEBI" id="CHEBI:61548"/>
        <dbReference type="EC" id="1.1.1.49"/>
    </reaction>
</comment>
<dbReference type="AlphaFoldDB" id="A0A1M7LJ23"/>
<dbReference type="PROSITE" id="PS00069">
    <property type="entry name" value="G6P_DEHYDROGENASE"/>
    <property type="match status" value="1"/>
</dbReference>
<evidence type="ECO:0000256" key="6">
    <source>
        <dbReference type="ARBA" id="ARBA00023277"/>
    </source>
</evidence>
<keyword evidence="11" id="KW-1185">Reference proteome</keyword>
<feature type="binding site" evidence="7">
    <location>
        <position position="155"/>
    </location>
    <ligand>
        <name>NADP(+)</name>
        <dbReference type="ChEBI" id="CHEBI:58349"/>
    </ligand>
</feature>